<name>A0A955I6T9_9BACT</name>
<dbReference type="EMBL" id="JAGQLL010000031">
    <property type="protein sequence ID" value="MCA9380125.1"/>
    <property type="molecule type" value="Genomic_DNA"/>
</dbReference>
<evidence type="ECO:0000313" key="2">
    <source>
        <dbReference type="Proteomes" id="UP000745577"/>
    </source>
</evidence>
<dbReference type="AlphaFoldDB" id="A0A955I6T9"/>
<reference evidence="1" key="2">
    <citation type="journal article" date="2021" name="Microbiome">
        <title>Successional dynamics and alternative stable states in a saline activated sludge microbial community over 9 years.</title>
        <authorList>
            <person name="Wang Y."/>
            <person name="Ye J."/>
            <person name="Ju F."/>
            <person name="Liu L."/>
            <person name="Boyd J.A."/>
            <person name="Deng Y."/>
            <person name="Parks D.H."/>
            <person name="Jiang X."/>
            <person name="Yin X."/>
            <person name="Woodcroft B.J."/>
            <person name="Tyson G.W."/>
            <person name="Hugenholtz P."/>
            <person name="Polz M.F."/>
            <person name="Zhang T."/>
        </authorList>
    </citation>
    <scope>NUCLEOTIDE SEQUENCE</scope>
    <source>
        <strain evidence="1">HKST-UBA15</strain>
    </source>
</reference>
<sequence>MQELVETKLYDQYGIKVPQEMFGNKDLLSRLDNEVKHRVPNLLFKNQFSKTNGRVERGGFPWEVRVSATDKGYELIPPPEHYVVNFINKAGVMVPEYALLNGGRVAAEFQWDEFRSSPWLRLFDISCAGTLPNKTRFRRDENNPEYFHPTQFGVNLGLSQEYEPPEKRSSLPFPRLVYKFQTSALQIQWGSLPGDNQSGTFTVGTGGEQILIKERPTFQTISSIHLNIDETGFEYLVNAIPLDMTMGIHLSIPLAQEDPDYPLNIDLPSVDNWINRIGSIVIPQFSKE</sequence>
<protein>
    <submittedName>
        <fullName evidence="1">Uncharacterized protein</fullName>
    </submittedName>
</protein>
<reference evidence="1" key="1">
    <citation type="submission" date="2020-04" db="EMBL/GenBank/DDBJ databases">
        <authorList>
            <person name="Zhang T."/>
        </authorList>
    </citation>
    <scope>NUCLEOTIDE SEQUENCE</scope>
    <source>
        <strain evidence="1">HKST-UBA15</strain>
    </source>
</reference>
<evidence type="ECO:0000313" key="1">
    <source>
        <dbReference type="EMBL" id="MCA9380125.1"/>
    </source>
</evidence>
<organism evidence="1 2">
    <name type="scientific">Candidatus Dojkabacteria bacterium</name>
    <dbReference type="NCBI Taxonomy" id="2099670"/>
    <lineage>
        <taxon>Bacteria</taxon>
        <taxon>Candidatus Dojkabacteria</taxon>
    </lineage>
</organism>
<dbReference type="Proteomes" id="UP000745577">
    <property type="component" value="Unassembled WGS sequence"/>
</dbReference>
<accession>A0A955I6T9</accession>
<comment type="caution">
    <text evidence="1">The sequence shown here is derived from an EMBL/GenBank/DDBJ whole genome shotgun (WGS) entry which is preliminary data.</text>
</comment>
<gene>
    <name evidence="1" type="ORF">KC675_02995</name>
</gene>
<proteinExistence type="predicted"/>